<gene>
    <name evidence="1" type="ORF">AMORRO_LOCUS9839</name>
</gene>
<feature type="non-terminal residue" evidence="1">
    <location>
        <position position="45"/>
    </location>
</feature>
<reference evidence="1" key="1">
    <citation type="submission" date="2021-06" db="EMBL/GenBank/DDBJ databases">
        <authorList>
            <person name="Kallberg Y."/>
            <person name="Tangrot J."/>
            <person name="Rosling A."/>
        </authorList>
    </citation>
    <scope>NUCLEOTIDE SEQUENCE</scope>
    <source>
        <strain evidence="1">CL551</strain>
    </source>
</reference>
<evidence type="ECO:0000313" key="2">
    <source>
        <dbReference type="Proteomes" id="UP000789342"/>
    </source>
</evidence>
<keyword evidence="2" id="KW-1185">Reference proteome</keyword>
<proteinExistence type="predicted"/>
<comment type="caution">
    <text evidence="1">The sequence shown here is derived from an EMBL/GenBank/DDBJ whole genome shotgun (WGS) entry which is preliminary data.</text>
</comment>
<dbReference type="Proteomes" id="UP000789342">
    <property type="component" value="Unassembled WGS sequence"/>
</dbReference>
<evidence type="ECO:0000313" key="1">
    <source>
        <dbReference type="EMBL" id="CAG8648348.1"/>
    </source>
</evidence>
<dbReference type="EMBL" id="CAJVPV010010149">
    <property type="protein sequence ID" value="CAG8648348.1"/>
    <property type="molecule type" value="Genomic_DNA"/>
</dbReference>
<sequence length="45" mass="5236">MACVLQIVVLLPPPLSTKYPLYLRYMLMKNVDIKLSIHCLFETVQ</sequence>
<name>A0A9N9DPL4_9GLOM</name>
<dbReference type="AlphaFoldDB" id="A0A9N9DPL4"/>
<organism evidence="1 2">
    <name type="scientific">Acaulospora morrowiae</name>
    <dbReference type="NCBI Taxonomy" id="94023"/>
    <lineage>
        <taxon>Eukaryota</taxon>
        <taxon>Fungi</taxon>
        <taxon>Fungi incertae sedis</taxon>
        <taxon>Mucoromycota</taxon>
        <taxon>Glomeromycotina</taxon>
        <taxon>Glomeromycetes</taxon>
        <taxon>Diversisporales</taxon>
        <taxon>Acaulosporaceae</taxon>
        <taxon>Acaulospora</taxon>
    </lineage>
</organism>
<protein>
    <submittedName>
        <fullName evidence="1">8398_t:CDS:1</fullName>
    </submittedName>
</protein>
<accession>A0A9N9DPL4</accession>